<gene>
    <name evidence="1" type="ORF">TSACC_2802</name>
</gene>
<dbReference type="Proteomes" id="UP000076023">
    <property type="component" value="Unassembled WGS sequence"/>
</dbReference>
<dbReference type="InterPro" id="IPR012341">
    <property type="entry name" value="6hp_glycosidase-like_sf"/>
</dbReference>
<protein>
    <submittedName>
        <fullName evidence="1">Glucoamylase (Glucan-1,4-alpha-glucosidase), GH15 family</fullName>
    </submittedName>
</protein>
<dbReference type="InterPro" id="IPR037018">
    <property type="entry name" value="GH65_N"/>
</dbReference>
<dbReference type="STRING" id="690879.TSACC_2802"/>
<dbReference type="PANTHER" id="PTHR31616">
    <property type="entry name" value="TREHALASE"/>
    <property type="match status" value="1"/>
</dbReference>
<name>A0A146G615_TERSA</name>
<comment type="caution">
    <text evidence="1">The sequence shown here is derived from an EMBL/GenBank/DDBJ whole genome shotgun (WGS) entry which is preliminary data.</text>
</comment>
<proteinExistence type="predicted"/>
<evidence type="ECO:0000313" key="2">
    <source>
        <dbReference type="Proteomes" id="UP000076023"/>
    </source>
</evidence>
<dbReference type="PANTHER" id="PTHR31616:SF0">
    <property type="entry name" value="GLUCAN 1,4-ALPHA-GLUCOSIDASE"/>
    <property type="match status" value="1"/>
</dbReference>
<dbReference type="InterPro" id="IPR008928">
    <property type="entry name" value="6-hairpin_glycosidase_sf"/>
</dbReference>
<dbReference type="EMBL" id="BDCO01000002">
    <property type="protein sequence ID" value="GAT32404.1"/>
    <property type="molecule type" value="Genomic_DNA"/>
</dbReference>
<organism evidence="1 2">
    <name type="scientific">Terrimicrobium sacchariphilum</name>
    <dbReference type="NCBI Taxonomy" id="690879"/>
    <lineage>
        <taxon>Bacteria</taxon>
        <taxon>Pseudomonadati</taxon>
        <taxon>Verrucomicrobiota</taxon>
        <taxon>Terrimicrobiia</taxon>
        <taxon>Terrimicrobiales</taxon>
        <taxon>Terrimicrobiaceae</taxon>
        <taxon>Terrimicrobium</taxon>
    </lineage>
</organism>
<sequence length="644" mass="71735">MIPMMPNHSIPTESFFIANERVMALIAGGQLTTDHVFGLTDFFSPTKASPTLTQGTRLRLEVDGSIAECLDDGDDSRLLQRGFVGDAPAVTLQWRAGGLEVTEVYFIPPDLDGVVQRVRLKNTTERQVSARATAIVYPQFSSTEYNKKGVCRRAFFDRESEAILLEDHHGNVLAFGASEAPSEYQVGEVCGHTDVYYDLEDGLLSCHGEVAGVAPIAAIALAPAALAPGAEAGFDLYLTRENSTDEARSAIRRFRMERGSLWRGTEAYWQQGPEGGSLAGPSLEEFGPRLAEVERRAVMVLRSAMLPSGPPLGGMSFYRDATQTRNGSYILLTLDLLGFHEEARRGYEYYTSFKIGDDRFASADENDQLGTILHVFDRHLEITGDLEFCARHKESLFNFARRLVGLVDPGTGLIYSERAIHEFVAVSRGYETYVNVMACRGLLGAARLAACLDAPDESARFQEAAEKLRQDIMTRLVHPELGIFVKRIYQGRPVPLPTISMLTPALFGIVPADHPVVSRTLDYLREHIWDASMGGLYRYPLSLQPWPEIPYGGPWVTYTCWLARVHLLRGETEQAAQCIRWVLENLSDDSLLIPEHFSVNHTGQRGFHRIYIHPSAPEIWATAEFLRLTMEYRAVRQAPEVSIS</sequence>
<dbReference type="InParanoid" id="A0A146G615"/>
<dbReference type="Gene3D" id="2.70.98.40">
    <property type="entry name" value="Glycoside hydrolase, family 65, N-terminal domain"/>
    <property type="match status" value="1"/>
</dbReference>
<accession>A0A146G615</accession>
<dbReference type="SUPFAM" id="SSF48208">
    <property type="entry name" value="Six-hairpin glycosidases"/>
    <property type="match status" value="1"/>
</dbReference>
<dbReference type="Gene3D" id="1.50.10.10">
    <property type="match status" value="1"/>
</dbReference>
<dbReference type="AlphaFoldDB" id="A0A146G615"/>
<evidence type="ECO:0000313" key="1">
    <source>
        <dbReference type="EMBL" id="GAT32404.1"/>
    </source>
</evidence>
<dbReference type="GO" id="GO:0004553">
    <property type="term" value="F:hydrolase activity, hydrolyzing O-glycosyl compounds"/>
    <property type="evidence" value="ECO:0007669"/>
    <property type="project" value="TreeGrafter"/>
</dbReference>
<keyword evidence="2" id="KW-1185">Reference proteome</keyword>
<dbReference type="GO" id="GO:0005975">
    <property type="term" value="P:carbohydrate metabolic process"/>
    <property type="evidence" value="ECO:0007669"/>
    <property type="project" value="InterPro"/>
</dbReference>
<reference evidence="2" key="1">
    <citation type="journal article" date="2017" name="Genome Announc.">
        <title>Draft Genome Sequence of Terrimicrobium sacchariphilum NM-5T, a Facultative Anaerobic Soil Bacterium of the Class Spartobacteria.</title>
        <authorList>
            <person name="Qiu Y.L."/>
            <person name="Tourlousse D.M."/>
            <person name="Matsuura N."/>
            <person name="Ohashi A."/>
            <person name="Sekiguchi Y."/>
        </authorList>
    </citation>
    <scope>NUCLEOTIDE SEQUENCE [LARGE SCALE GENOMIC DNA]</scope>
    <source>
        <strain evidence="2">NM-5</strain>
    </source>
</reference>